<name>A0A540M1V9_MALBA</name>
<evidence type="ECO:0000256" key="1">
    <source>
        <dbReference type="ARBA" id="ARBA00010240"/>
    </source>
</evidence>
<dbReference type="InterPro" id="IPR016035">
    <property type="entry name" value="Acyl_Trfase/lysoPLipase"/>
</dbReference>
<evidence type="ECO:0000256" key="7">
    <source>
        <dbReference type="RuleBase" id="RU361262"/>
    </source>
</evidence>
<organism evidence="9 10">
    <name type="scientific">Malus baccata</name>
    <name type="common">Siberian crab apple</name>
    <name type="synonym">Pyrus baccata</name>
    <dbReference type="NCBI Taxonomy" id="106549"/>
    <lineage>
        <taxon>Eukaryota</taxon>
        <taxon>Viridiplantae</taxon>
        <taxon>Streptophyta</taxon>
        <taxon>Embryophyta</taxon>
        <taxon>Tracheophyta</taxon>
        <taxon>Spermatophyta</taxon>
        <taxon>Magnoliopsida</taxon>
        <taxon>eudicotyledons</taxon>
        <taxon>Gunneridae</taxon>
        <taxon>Pentapetalae</taxon>
        <taxon>rosids</taxon>
        <taxon>fabids</taxon>
        <taxon>Rosales</taxon>
        <taxon>Rosaceae</taxon>
        <taxon>Amygdaloideae</taxon>
        <taxon>Maleae</taxon>
        <taxon>Malus</taxon>
    </lineage>
</organism>
<dbReference type="CDD" id="cd07214">
    <property type="entry name" value="Pat17_isozyme_like"/>
    <property type="match status" value="1"/>
</dbReference>
<keyword evidence="5 6" id="KW-0443">Lipid metabolism</keyword>
<keyword evidence="3" id="KW-0611">Plant defense</keyword>
<feature type="active site" description="Proton acceptor" evidence="6">
    <location>
        <position position="210"/>
    </location>
</feature>
<comment type="domain">
    <text evidence="7">The nitrogen atoms of the two glycine residues in the GGXR motif define the oxyanion hole, and stabilize the oxyanion that forms during the nucleophilic attack by the catalytic serine during substrate cleavage.</text>
</comment>
<dbReference type="GO" id="GO:0006952">
    <property type="term" value="P:defense response"/>
    <property type="evidence" value="ECO:0007669"/>
    <property type="project" value="UniProtKB-KW"/>
</dbReference>
<proteinExistence type="inferred from homology"/>
<feature type="domain" description="PNPLA" evidence="8">
    <location>
        <begin position="17"/>
        <end position="223"/>
    </location>
</feature>
<keyword evidence="4 6" id="KW-0442">Lipid degradation</keyword>
<gene>
    <name evidence="9" type="ORF">C1H46_021669</name>
</gene>
<keyword evidence="2 6" id="KW-0378">Hydrolase</keyword>
<evidence type="ECO:0000256" key="5">
    <source>
        <dbReference type="ARBA" id="ARBA00023098"/>
    </source>
</evidence>
<dbReference type="SUPFAM" id="SSF52151">
    <property type="entry name" value="FabD/lysophospholipase-like"/>
    <property type="match status" value="1"/>
</dbReference>
<sequence length="397" mass="43966">MEKKSSTPRHGNLITILSIDGGGIRGIIPGALLAYLESELQKLDGEDARLADYFDVISGTSTGGLIATMLVAPNENNRPLFAAKDIVPFYLSNCPKIFPQSSGLCATVKDLVKALTGPKYDGKYLHKLVREIIGDKRLDQTLTNLVVPTFDIKKLLPVIFSSYQVSSRPVLNARLSDICIGTSAAPTYLPAYYFDNKDQQGESEEFNLIDGGIAANNPSLIAISEVIKQITSQNQDYLEIEPKDLYDRFLLISLGTGSNRSELKYNAKKASKWNVLSWLYANGSTPLLDCFDEATSDMVDYHNSAVFQALRSEQNYLRIDEDTLEGDVASVDKATRENLENLVEVGSKLLKKPVCRVNLDTCLYEPVEDEGTNEEALQRFAKLLSDEKKLRESKSSQ</sequence>
<evidence type="ECO:0000256" key="6">
    <source>
        <dbReference type="PROSITE-ProRule" id="PRU01161"/>
    </source>
</evidence>
<dbReference type="PANTHER" id="PTHR32176">
    <property type="entry name" value="XYLOSE ISOMERASE"/>
    <property type="match status" value="1"/>
</dbReference>
<comment type="similarity">
    <text evidence="1 7">Belongs to the patatin family.</text>
</comment>
<dbReference type="AlphaFoldDB" id="A0A540M1V9"/>
<dbReference type="EC" id="3.1.1.-" evidence="7"/>
<dbReference type="GO" id="GO:0016042">
    <property type="term" value="P:lipid catabolic process"/>
    <property type="evidence" value="ECO:0007669"/>
    <property type="project" value="UniProtKB-UniRule"/>
</dbReference>
<comment type="caution">
    <text evidence="9">The sequence shown here is derived from an EMBL/GenBank/DDBJ whole genome shotgun (WGS) entry which is preliminary data.</text>
</comment>
<feature type="short sequence motif" description="GXSXG" evidence="6">
    <location>
        <begin position="59"/>
        <end position="63"/>
    </location>
</feature>
<keyword evidence="10" id="KW-1185">Reference proteome</keyword>
<feature type="active site" description="Nucleophile" evidence="6">
    <location>
        <position position="61"/>
    </location>
</feature>
<evidence type="ECO:0000259" key="8">
    <source>
        <dbReference type="PROSITE" id="PS51635"/>
    </source>
</evidence>
<evidence type="ECO:0000313" key="9">
    <source>
        <dbReference type="EMBL" id="TQD92676.1"/>
    </source>
</evidence>
<dbReference type="PROSITE" id="PS51635">
    <property type="entry name" value="PNPLA"/>
    <property type="match status" value="1"/>
</dbReference>
<accession>A0A540M1V9</accession>
<evidence type="ECO:0000256" key="4">
    <source>
        <dbReference type="ARBA" id="ARBA00022963"/>
    </source>
</evidence>
<dbReference type="GO" id="GO:0004620">
    <property type="term" value="F:phospholipase activity"/>
    <property type="evidence" value="ECO:0007669"/>
    <property type="project" value="TreeGrafter"/>
</dbReference>
<dbReference type="InterPro" id="IPR002641">
    <property type="entry name" value="PNPLA_dom"/>
</dbReference>
<protein>
    <recommendedName>
        <fullName evidence="7">Patatin</fullName>
        <ecNumber evidence="7">3.1.1.-</ecNumber>
    </recommendedName>
</protein>
<comment type="function">
    <text evidence="7">Lipolytic acyl hydrolase (LAH).</text>
</comment>
<dbReference type="FunFam" id="3.40.1090.10:FF:000005">
    <property type="entry name" value="Patatin"/>
    <property type="match status" value="1"/>
</dbReference>
<dbReference type="EMBL" id="VIEB01000388">
    <property type="protein sequence ID" value="TQD92676.1"/>
    <property type="molecule type" value="Genomic_DNA"/>
</dbReference>
<dbReference type="GO" id="GO:0047372">
    <property type="term" value="F:monoacylglycerol lipase activity"/>
    <property type="evidence" value="ECO:0007669"/>
    <property type="project" value="TreeGrafter"/>
</dbReference>
<feature type="short sequence motif" description="DGA/G" evidence="6">
    <location>
        <begin position="210"/>
        <end position="212"/>
    </location>
</feature>
<reference evidence="9 10" key="1">
    <citation type="journal article" date="2019" name="G3 (Bethesda)">
        <title>Sequencing of a Wild Apple (Malus baccata) Genome Unravels the Differences Between Cultivated and Wild Apple Species Regarding Disease Resistance and Cold Tolerance.</title>
        <authorList>
            <person name="Chen X."/>
        </authorList>
    </citation>
    <scope>NUCLEOTIDE SEQUENCE [LARGE SCALE GENOMIC DNA]</scope>
    <source>
        <strain evidence="10">cv. Shandingzi</strain>
        <tissue evidence="9">Leaves</tissue>
    </source>
</reference>
<dbReference type="Proteomes" id="UP000315295">
    <property type="component" value="Unassembled WGS sequence"/>
</dbReference>
<dbReference type="Pfam" id="PF01734">
    <property type="entry name" value="Patatin"/>
    <property type="match status" value="1"/>
</dbReference>
<evidence type="ECO:0000313" key="10">
    <source>
        <dbReference type="Proteomes" id="UP000315295"/>
    </source>
</evidence>
<evidence type="ECO:0000256" key="2">
    <source>
        <dbReference type="ARBA" id="ARBA00022801"/>
    </source>
</evidence>
<dbReference type="Gene3D" id="3.40.1090.10">
    <property type="entry name" value="Cytosolic phospholipase A2 catalytic domain"/>
    <property type="match status" value="1"/>
</dbReference>
<evidence type="ECO:0000256" key="3">
    <source>
        <dbReference type="ARBA" id="ARBA00022821"/>
    </source>
</evidence>
<feature type="short sequence motif" description="GXGXXG" evidence="6">
    <location>
        <begin position="21"/>
        <end position="26"/>
    </location>
</feature>
<dbReference type="PANTHER" id="PTHR32176:SF92">
    <property type="entry name" value="XYLOSE ISOMERASE"/>
    <property type="match status" value="1"/>
</dbReference>